<dbReference type="RefSeq" id="WP_324254839.1">
    <property type="nucleotide sequence ID" value="NZ_CP064791.1"/>
</dbReference>
<keyword evidence="5" id="KW-1185">Reference proteome</keyword>
<name>A0A897NMW7_9EURY</name>
<feature type="region of interest" description="Disordered" evidence="1">
    <location>
        <begin position="1"/>
        <end position="40"/>
    </location>
</feature>
<feature type="transmembrane region" description="Helical" evidence="2">
    <location>
        <begin position="52"/>
        <end position="74"/>
    </location>
</feature>
<proteinExistence type="predicted"/>
<dbReference type="GeneID" id="68856872"/>
<dbReference type="EMBL" id="CP064791">
    <property type="protein sequence ID" value="QSG13784.1"/>
    <property type="molecule type" value="Genomic_DNA"/>
</dbReference>
<feature type="transmembrane region" description="Helical" evidence="2">
    <location>
        <begin position="80"/>
        <end position="101"/>
    </location>
</feature>
<accession>A0A897NMW7</accession>
<evidence type="ECO:0000259" key="3">
    <source>
        <dbReference type="Pfam" id="PF03703"/>
    </source>
</evidence>
<evidence type="ECO:0000256" key="2">
    <source>
        <dbReference type="SAM" id="Phobius"/>
    </source>
</evidence>
<feature type="compositionally biased region" description="Acidic residues" evidence="1">
    <location>
        <begin position="13"/>
        <end position="27"/>
    </location>
</feature>
<dbReference type="PANTHER" id="PTHR34473:SF3">
    <property type="entry name" value="TRANSMEMBRANE PROTEIN-RELATED"/>
    <property type="match status" value="1"/>
</dbReference>
<evidence type="ECO:0000313" key="5">
    <source>
        <dbReference type="Proteomes" id="UP000663292"/>
    </source>
</evidence>
<keyword evidence="2" id="KW-0812">Transmembrane</keyword>
<evidence type="ECO:0000313" key="4">
    <source>
        <dbReference type="EMBL" id="QSG13784.1"/>
    </source>
</evidence>
<dbReference type="InterPro" id="IPR005182">
    <property type="entry name" value="YdbS-like_PH"/>
</dbReference>
<dbReference type="AlphaFoldDB" id="A0A897NMW7"/>
<feature type="domain" description="YdbS-like PH" evidence="3">
    <location>
        <begin position="101"/>
        <end position="178"/>
    </location>
</feature>
<sequence>MDESADTSVGADELTDEESSEGTDPSEEGNGSDPEAYTTDTRTLDPRVRWLWVGRAVIVALVLGGISAAVAGALAPEQPWIGPAVFVVATALGTAHALLLYRSWSYEVREDSLFLDRGVITRVRTVVPYVRVQHIDTSRGPIERAMGLSSLVVYTAGSRGADVTIPGIRPLEADDLQTRLKALAIESEGEDAV</sequence>
<dbReference type="Pfam" id="PF03703">
    <property type="entry name" value="bPH_2"/>
    <property type="match status" value="1"/>
</dbReference>
<organism evidence="4 5">
    <name type="scientific">Halapricum desulfuricans</name>
    <dbReference type="NCBI Taxonomy" id="2841257"/>
    <lineage>
        <taxon>Archaea</taxon>
        <taxon>Methanobacteriati</taxon>
        <taxon>Methanobacteriota</taxon>
        <taxon>Stenosarchaea group</taxon>
        <taxon>Halobacteria</taxon>
        <taxon>Halobacteriales</taxon>
        <taxon>Haloarculaceae</taxon>
        <taxon>Halapricum</taxon>
    </lineage>
</organism>
<evidence type="ECO:0000256" key="1">
    <source>
        <dbReference type="SAM" id="MobiDB-lite"/>
    </source>
</evidence>
<reference evidence="4 5" key="1">
    <citation type="submission" date="2020-11" db="EMBL/GenBank/DDBJ databases">
        <title>Carbohydrate-dependent, anaerobic sulfur respiration: A novel catabolism in halophilic archaea.</title>
        <authorList>
            <person name="Sorokin D.Y."/>
            <person name="Messina E."/>
            <person name="Smedile F."/>
            <person name="La Cono V."/>
            <person name="Hallsworth J.E."/>
            <person name="Yakimov M.M."/>
        </authorList>
    </citation>
    <scope>NUCLEOTIDE SEQUENCE [LARGE SCALE GENOMIC DNA]</scope>
    <source>
        <strain evidence="4 5">HSR-Est</strain>
    </source>
</reference>
<dbReference type="Proteomes" id="UP000663292">
    <property type="component" value="Chromosome"/>
</dbReference>
<protein>
    <submittedName>
        <fullName evidence="4">Putative membrane protein YdbS, contains bPH2 (Bacterial pleckstrin homology) domain</fullName>
    </submittedName>
</protein>
<keyword evidence="2" id="KW-1133">Transmembrane helix</keyword>
<gene>
    <name evidence="4" type="ORF">HSEST_0232</name>
</gene>
<keyword evidence="2" id="KW-0472">Membrane</keyword>
<dbReference type="PANTHER" id="PTHR34473">
    <property type="entry name" value="UPF0699 TRANSMEMBRANE PROTEIN YDBS"/>
    <property type="match status" value="1"/>
</dbReference>